<organism evidence="4 6">
    <name type="scientific">Methanoculleus bourgensis</name>
    <dbReference type="NCBI Taxonomy" id="83986"/>
    <lineage>
        <taxon>Archaea</taxon>
        <taxon>Methanobacteriati</taxon>
        <taxon>Methanobacteriota</taxon>
        <taxon>Stenosarchaea group</taxon>
        <taxon>Methanomicrobia</taxon>
        <taxon>Methanomicrobiales</taxon>
        <taxon>Methanomicrobiaceae</taxon>
        <taxon>Methanoculleus</taxon>
    </lineage>
</organism>
<proteinExistence type="predicted"/>
<evidence type="ECO:0000259" key="3">
    <source>
        <dbReference type="SMART" id="SM00418"/>
    </source>
</evidence>
<dbReference type="KEGG" id="mema:MMAB1_2458"/>
<name>A0A0X3BNT7_9EURY</name>
<evidence type="ECO:0000313" key="6">
    <source>
        <dbReference type="Proteomes" id="UP000069850"/>
    </source>
</evidence>
<dbReference type="Pfam" id="PF13412">
    <property type="entry name" value="HTH_24"/>
    <property type="match status" value="1"/>
</dbReference>
<dbReference type="RefSeq" id="WP_062264801.1">
    <property type="nucleotide sequence ID" value="NZ_JAHAVR010000001.1"/>
</dbReference>
<dbReference type="AlphaFoldDB" id="A0A0X3BNT7"/>
<evidence type="ECO:0000313" key="5">
    <source>
        <dbReference type="EMBL" id="NQS77921.1"/>
    </source>
</evidence>
<dbReference type="InterPro" id="IPR036388">
    <property type="entry name" value="WH-like_DNA-bd_sf"/>
</dbReference>
<feature type="transmembrane region" description="Helical" evidence="2">
    <location>
        <begin position="60"/>
        <end position="86"/>
    </location>
</feature>
<dbReference type="EMBL" id="LT158599">
    <property type="protein sequence ID" value="CVK33671.1"/>
    <property type="molecule type" value="Genomic_DNA"/>
</dbReference>
<evidence type="ECO:0000256" key="2">
    <source>
        <dbReference type="SAM" id="Phobius"/>
    </source>
</evidence>
<dbReference type="GeneID" id="27138109"/>
<dbReference type="InterPro" id="IPR036390">
    <property type="entry name" value="WH_DNA-bd_sf"/>
</dbReference>
<reference evidence="5" key="2">
    <citation type="submission" date="2020-05" db="EMBL/GenBank/DDBJ databases">
        <title>The first insight into the ecology of ammonia-tolerant syntrophic propionate oxidizing bacteria.</title>
        <authorList>
            <person name="Singh A."/>
            <person name="Schnurer A."/>
            <person name="Westerholm M."/>
        </authorList>
    </citation>
    <scope>NUCLEOTIDE SEQUENCE</scope>
    <source>
        <strain evidence="5">MAG54</strain>
    </source>
</reference>
<gene>
    <name evidence="5" type="ORF">HQQ74_04280</name>
    <name evidence="4" type="ORF">MMAB1_2458</name>
</gene>
<dbReference type="InterPro" id="IPR011991">
    <property type="entry name" value="ArsR-like_HTH"/>
</dbReference>
<accession>A0A0X3BNT7</accession>
<dbReference type="Pfam" id="PF24266">
    <property type="entry name" value="HTH_HVO_0163_N"/>
    <property type="match status" value="1"/>
</dbReference>
<sequence length="262" mass="28941">MKYWTLVAFVIAGCFFLVYPAAAPGGYTVSPLGDPPPEGGNDFTEISFWELPPRMMLVEMLLFISPALLFPAELLYSFTVVTFLGYRRISRRNALDHDSRKRLYECIGQNPGISLGALIHASGVARGAAQYHLCRLKSMGMIVAVRQGGQVGYFKTGEGSGAVGRSVHLHLQNDTTRQILSLLLEDHRPSQQDLAVAVGISAPSIFWHMRRLIADEIVEPYREGKTMRYHLTPEALGLLREEAGHDGADDRTPRDGEEGVTV</sequence>
<feature type="region of interest" description="Disordered" evidence="1">
    <location>
        <begin position="243"/>
        <end position="262"/>
    </location>
</feature>
<dbReference type="PANTHER" id="PTHR36216:SF1">
    <property type="entry name" value="HTH ARSR-TYPE DOMAIN-CONTAINING PROTEIN"/>
    <property type="match status" value="1"/>
</dbReference>
<evidence type="ECO:0000256" key="1">
    <source>
        <dbReference type="SAM" id="MobiDB-lite"/>
    </source>
</evidence>
<dbReference type="InterPro" id="IPR001845">
    <property type="entry name" value="HTH_ArsR_DNA-bd_dom"/>
</dbReference>
<dbReference type="EMBL" id="JABMJE010000040">
    <property type="protein sequence ID" value="NQS77921.1"/>
    <property type="molecule type" value="Genomic_DNA"/>
</dbReference>
<dbReference type="InterPro" id="IPR056504">
    <property type="entry name" value="HTH_HVO_0163_N"/>
</dbReference>
<reference evidence="4 6" key="1">
    <citation type="submission" date="2016-01" db="EMBL/GenBank/DDBJ databases">
        <authorList>
            <person name="Manzoor S."/>
        </authorList>
    </citation>
    <scope>NUCLEOTIDE SEQUENCE [LARGE SCALE GENOMIC DNA]</scope>
    <source>
        <strain evidence="4">Methanoculleus sp MAB1</strain>
    </source>
</reference>
<keyword evidence="2" id="KW-1133">Transmembrane helix</keyword>
<keyword evidence="2" id="KW-0472">Membrane</keyword>
<keyword evidence="2" id="KW-0812">Transmembrane</keyword>
<feature type="domain" description="HTH arsR-type" evidence="3">
    <location>
        <begin position="167"/>
        <end position="245"/>
    </location>
</feature>
<dbReference type="Gene3D" id="1.10.10.10">
    <property type="entry name" value="Winged helix-like DNA-binding domain superfamily/Winged helix DNA-binding domain"/>
    <property type="match status" value="2"/>
</dbReference>
<dbReference type="GO" id="GO:0003700">
    <property type="term" value="F:DNA-binding transcription factor activity"/>
    <property type="evidence" value="ECO:0007669"/>
    <property type="project" value="InterPro"/>
</dbReference>
<dbReference type="OrthoDB" id="28610at2157"/>
<dbReference type="Proteomes" id="UP000069850">
    <property type="component" value="Chromosome 1"/>
</dbReference>
<protein>
    <submittedName>
        <fullName evidence="4">Transcriptional regulator, ArsR family</fullName>
    </submittedName>
    <submittedName>
        <fullName evidence="5">Winged helix-turn-helix transcriptional regulator</fullName>
    </submittedName>
</protein>
<evidence type="ECO:0000313" key="4">
    <source>
        <dbReference type="EMBL" id="CVK33671.1"/>
    </source>
</evidence>
<dbReference type="Proteomes" id="UP000737555">
    <property type="component" value="Unassembled WGS sequence"/>
</dbReference>
<dbReference type="PANTHER" id="PTHR36216">
    <property type="entry name" value="TRANSCRIPTIONAL REGULATOR, TRMB"/>
    <property type="match status" value="1"/>
</dbReference>
<dbReference type="SUPFAM" id="SSF46785">
    <property type="entry name" value="Winged helix' DNA-binding domain"/>
    <property type="match status" value="2"/>
</dbReference>
<dbReference type="CDD" id="cd00090">
    <property type="entry name" value="HTH_ARSR"/>
    <property type="match status" value="1"/>
</dbReference>
<dbReference type="SMART" id="SM00418">
    <property type="entry name" value="HTH_ARSR"/>
    <property type="match status" value="1"/>
</dbReference>